<dbReference type="InterPro" id="IPR001608">
    <property type="entry name" value="Ala_racemase_N"/>
</dbReference>
<gene>
    <name evidence="3" type="ORF">UFOPK1683_00010</name>
</gene>
<dbReference type="Gene3D" id="3.20.20.10">
    <property type="entry name" value="Alanine racemase"/>
    <property type="match status" value="1"/>
</dbReference>
<dbReference type="SUPFAM" id="SSF51419">
    <property type="entry name" value="PLP-binding barrel"/>
    <property type="match status" value="1"/>
</dbReference>
<dbReference type="NCBIfam" id="TIGR00044">
    <property type="entry name" value="YggS family pyridoxal phosphate-dependent enzyme"/>
    <property type="match status" value="1"/>
</dbReference>
<evidence type="ECO:0000256" key="1">
    <source>
        <dbReference type="ARBA" id="ARBA00022898"/>
    </source>
</evidence>
<dbReference type="InterPro" id="IPR029066">
    <property type="entry name" value="PLP-binding_barrel"/>
</dbReference>
<proteinExistence type="inferred from homology"/>
<dbReference type="PANTHER" id="PTHR10146">
    <property type="entry name" value="PROLINE SYNTHETASE CO-TRANSCRIBED BACTERIAL HOMOLOG PROTEIN"/>
    <property type="match status" value="1"/>
</dbReference>
<sequence>MNIQLRSNREEELALALSSVESEIAPYKPELIVVTKTYPISDVETLHKLGVRNFGENRNEEGIEKSSQVKARWHYQGEIQGKKLRSISSWAQVIHSLDSLEHATKLNRILEESDSKLELFLQLSLDGNPQRGGVIAPELIALAQAVSNMGHLTLLGVMSVPPADAPAKEAFMEIAAFHKHFLSLFPQSPYLSAGMSGDYMIALEHGATHIRVGSKILGQRQYDQ</sequence>
<dbReference type="HAMAP" id="MF_02087">
    <property type="entry name" value="PLP_homeostasis"/>
    <property type="match status" value="1"/>
</dbReference>
<name>A0A6J6DF06_9ZZZZ</name>
<accession>A0A6J6DF06</accession>
<dbReference type="Pfam" id="PF01168">
    <property type="entry name" value="Ala_racemase_N"/>
    <property type="match status" value="1"/>
</dbReference>
<reference evidence="3" key="1">
    <citation type="submission" date="2020-05" db="EMBL/GenBank/DDBJ databases">
        <authorList>
            <person name="Chiriac C."/>
            <person name="Salcher M."/>
            <person name="Ghai R."/>
            <person name="Kavagutti S V."/>
        </authorList>
    </citation>
    <scope>NUCLEOTIDE SEQUENCE</scope>
</reference>
<evidence type="ECO:0000259" key="2">
    <source>
        <dbReference type="Pfam" id="PF01168"/>
    </source>
</evidence>
<dbReference type="PIRSF" id="PIRSF004848">
    <property type="entry name" value="YBL036c_PLPDEIII"/>
    <property type="match status" value="1"/>
</dbReference>
<dbReference type="EMBL" id="CAEZTL010000001">
    <property type="protein sequence ID" value="CAB4559948.1"/>
    <property type="molecule type" value="Genomic_DNA"/>
</dbReference>
<protein>
    <submittedName>
        <fullName evidence="3">Unannotated protein</fullName>
    </submittedName>
</protein>
<dbReference type="PANTHER" id="PTHR10146:SF14">
    <property type="entry name" value="PYRIDOXAL PHOSPHATE HOMEOSTASIS PROTEIN"/>
    <property type="match status" value="1"/>
</dbReference>
<feature type="domain" description="Alanine racemase N-terminal" evidence="2">
    <location>
        <begin position="24"/>
        <end position="219"/>
    </location>
</feature>
<organism evidence="3">
    <name type="scientific">freshwater metagenome</name>
    <dbReference type="NCBI Taxonomy" id="449393"/>
    <lineage>
        <taxon>unclassified sequences</taxon>
        <taxon>metagenomes</taxon>
        <taxon>ecological metagenomes</taxon>
    </lineage>
</organism>
<keyword evidence="1" id="KW-0663">Pyridoxal phosphate</keyword>
<dbReference type="AlphaFoldDB" id="A0A6J6DF06"/>
<evidence type="ECO:0000313" key="3">
    <source>
        <dbReference type="EMBL" id="CAB4559948.1"/>
    </source>
</evidence>
<dbReference type="InterPro" id="IPR011078">
    <property type="entry name" value="PyrdxlP_homeostasis"/>
</dbReference>
<dbReference type="GO" id="GO:0030170">
    <property type="term" value="F:pyridoxal phosphate binding"/>
    <property type="evidence" value="ECO:0007669"/>
    <property type="project" value="InterPro"/>
</dbReference>